<evidence type="ECO:0000256" key="1">
    <source>
        <dbReference type="SAM" id="Phobius"/>
    </source>
</evidence>
<feature type="transmembrane region" description="Helical" evidence="1">
    <location>
        <begin position="120"/>
        <end position="138"/>
    </location>
</feature>
<accession>A0A8J3AI51</accession>
<organism evidence="2 3">
    <name type="scientific">Gottfriedia solisilvae</name>
    <dbReference type="NCBI Taxonomy" id="1516104"/>
    <lineage>
        <taxon>Bacteria</taxon>
        <taxon>Bacillati</taxon>
        <taxon>Bacillota</taxon>
        <taxon>Bacilli</taxon>
        <taxon>Bacillales</taxon>
        <taxon>Bacillaceae</taxon>
        <taxon>Gottfriedia</taxon>
    </lineage>
</organism>
<name>A0A8J3AI51_9BACI</name>
<evidence type="ECO:0000313" key="2">
    <source>
        <dbReference type="EMBL" id="GGI13275.1"/>
    </source>
</evidence>
<keyword evidence="1" id="KW-0472">Membrane</keyword>
<protein>
    <submittedName>
        <fullName evidence="2">Uncharacterized protein</fullName>
    </submittedName>
</protein>
<keyword evidence="1" id="KW-1133">Transmembrane helix</keyword>
<gene>
    <name evidence="2" type="ORF">GCM10007380_17100</name>
</gene>
<dbReference type="AlphaFoldDB" id="A0A8J3AI51"/>
<dbReference type="EMBL" id="BMHB01000001">
    <property type="protein sequence ID" value="GGI13275.1"/>
    <property type="molecule type" value="Genomic_DNA"/>
</dbReference>
<keyword evidence="1" id="KW-0812">Transmembrane</keyword>
<reference evidence="3" key="1">
    <citation type="journal article" date="2019" name="Int. J. Syst. Evol. Microbiol.">
        <title>The Global Catalogue of Microorganisms (GCM) 10K type strain sequencing project: providing services to taxonomists for standard genome sequencing and annotation.</title>
        <authorList>
            <consortium name="The Broad Institute Genomics Platform"/>
            <consortium name="The Broad Institute Genome Sequencing Center for Infectious Disease"/>
            <person name="Wu L."/>
            <person name="Ma J."/>
        </authorList>
    </citation>
    <scope>NUCLEOTIDE SEQUENCE [LARGE SCALE GENOMIC DNA]</scope>
    <source>
        <strain evidence="3">CGMCC 1.14993</strain>
    </source>
</reference>
<dbReference type="Proteomes" id="UP000626244">
    <property type="component" value="Unassembled WGS sequence"/>
</dbReference>
<keyword evidence="3" id="KW-1185">Reference proteome</keyword>
<proteinExistence type="predicted"/>
<dbReference type="OrthoDB" id="2874829at2"/>
<evidence type="ECO:0000313" key="3">
    <source>
        <dbReference type="Proteomes" id="UP000626244"/>
    </source>
</evidence>
<dbReference type="RefSeq" id="WP_087998104.1">
    <property type="nucleotide sequence ID" value="NZ_BMHB01000001.1"/>
</dbReference>
<feature type="transmembrane region" description="Helical" evidence="1">
    <location>
        <begin position="90"/>
        <end position="108"/>
    </location>
</feature>
<sequence>MKRERVIFVLIVCILLLTNVQSILASSTVILREEKAGGYQYQITQEQKEYKWKIGHKENVFFIVESKENDDYLDRFRRTVNDLSLQKLEFILSISYLVLIIVSIILGKRKYKLIPSGPKLFFICLISITLLYSVNTFYDLYNSYNDANYYFHSLLNIKGEL</sequence>
<comment type="caution">
    <text evidence="2">The sequence shown here is derived from an EMBL/GenBank/DDBJ whole genome shotgun (WGS) entry which is preliminary data.</text>
</comment>